<evidence type="ECO:0000256" key="4">
    <source>
        <dbReference type="ARBA" id="ARBA00023235"/>
    </source>
</evidence>
<comment type="caution">
    <text evidence="7">The sequence shown here is derived from an EMBL/GenBank/DDBJ whole genome shotgun (WGS) entry which is preliminary data.</text>
</comment>
<proteinExistence type="inferred from homology"/>
<dbReference type="Gene3D" id="3.20.20.240">
    <property type="entry name" value="Methylmalonyl-CoA mutase"/>
    <property type="match status" value="2"/>
</dbReference>
<dbReference type="SUPFAM" id="SSF52242">
    <property type="entry name" value="Cobalamin (vitamin B12)-binding domain"/>
    <property type="match status" value="1"/>
</dbReference>
<accession>A0ABR8XNB0</accession>
<dbReference type="PANTHER" id="PTHR48101:SF1">
    <property type="entry name" value="METHYLMALONYL-COA MUTASE, LARGE SUBUNIT"/>
    <property type="match status" value="1"/>
</dbReference>
<keyword evidence="5" id="KW-0170">Cobalt</keyword>
<sequence length="562" mass="62143">MSMNMKDIEFQSASYDQWKEEAVKALKGKPFESLFTKTIENITLEPLYTQETLLEKLGDQLEKQVSTIRSLTESASFTVAQQINGEDAASFFANIEESLSRGNEMITIYGPVTFDWSEENLSKLATYFSENSFKVTVKSSEDDVLRVFDYIDKSKRAAVKGFIVAPKAIVLTDYPNVRTYAANTVPFHNDGANAVQELAIALVQAAELAKDMDDFKAFENQFFVQFAVDTQFFAEVAKIRAFKVLWKAFTSAFGHKANAVPVVAETSVRSFSKYDVYVNLLRAGNEAFSAAIGGADVITVHPHDALTALTSQSVRIARNVSLVTKEESHVTNVIDPAGGSYFIESLTADYVKKAWTLFLEIEKAGGLQAYGIDAKIEEVYNTRIAQVETRKHSLIGTNIYANPVDEISTAENAQFAQVKRIAIPFEQLRANFAQAGLKPAILAFGELKNYKPRADFVQGFFATAGIVAHQTAGFQTIEDAAHWLENADYDYVIVAATDDDTKAILPTLLQSKKANVVLDVAGKFKDDEAEWTANGLNGFIFAGQNIVQKLNDVVTRVKEVQQ</sequence>
<dbReference type="Gene3D" id="3.40.50.280">
    <property type="entry name" value="Cobalamin-binding domain"/>
    <property type="match status" value="1"/>
</dbReference>
<dbReference type="PANTHER" id="PTHR48101">
    <property type="entry name" value="METHYLMALONYL-COA MUTASE, MITOCHONDRIAL-RELATED"/>
    <property type="match status" value="1"/>
</dbReference>
<evidence type="ECO:0000313" key="8">
    <source>
        <dbReference type="Proteomes" id="UP000600565"/>
    </source>
</evidence>
<evidence type="ECO:0000256" key="2">
    <source>
        <dbReference type="ARBA" id="ARBA00008465"/>
    </source>
</evidence>
<dbReference type="Pfam" id="PF01642">
    <property type="entry name" value="MM_CoA_mutase"/>
    <property type="match status" value="1"/>
</dbReference>
<comment type="cofactor">
    <cofactor evidence="1">
        <name>adenosylcob(III)alamin</name>
        <dbReference type="ChEBI" id="CHEBI:18408"/>
    </cofactor>
</comment>
<reference evidence="7 8" key="1">
    <citation type="submission" date="2020-08" db="EMBL/GenBank/DDBJ databases">
        <title>A Genomic Blueprint of the Chicken Gut Microbiome.</title>
        <authorList>
            <person name="Gilroy R."/>
            <person name="Ravi A."/>
            <person name="Getino M."/>
            <person name="Pursley I."/>
            <person name="Horton D.L."/>
            <person name="Alikhan N.-F."/>
            <person name="Baker D."/>
            <person name="Gharbi K."/>
            <person name="Hall N."/>
            <person name="Watson M."/>
            <person name="Adriaenssens E.M."/>
            <person name="Foster-Nyarko E."/>
            <person name="Jarju S."/>
            <person name="Secka A."/>
            <person name="Antonio M."/>
            <person name="Oren A."/>
            <person name="Chaudhuri R."/>
            <person name="La Ragione R.M."/>
            <person name="Hildebrand F."/>
            <person name="Pallen M.J."/>
        </authorList>
    </citation>
    <scope>NUCLEOTIDE SEQUENCE [LARGE SCALE GENOMIC DNA]</scope>
    <source>
        <strain evidence="7 8">Sa1YVA6</strain>
    </source>
</reference>
<name>A0ABR8XNB0_9BACL</name>
<comment type="similarity">
    <text evidence="2">Belongs to the methylmalonyl-CoA mutase family.</text>
</comment>
<keyword evidence="8" id="KW-1185">Reference proteome</keyword>
<dbReference type="InterPro" id="IPR016176">
    <property type="entry name" value="Cbl-dep_enz_cat"/>
</dbReference>
<keyword evidence="3" id="KW-0846">Cobalamin</keyword>
<keyword evidence="4" id="KW-0413">Isomerase</keyword>
<dbReference type="Proteomes" id="UP000600565">
    <property type="component" value="Unassembled WGS sequence"/>
</dbReference>
<dbReference type="InterPro" id="IPR006099">
    <property type="entry name" value="MeMalonylCoA_mutase_a/b_cat"/>
</dbReference>
<dbReference type="EMBL" id="JACSPW010000008">
    <property type="protein sequence ID" value="MBD8033424.1"/>
    <property type="molecule type" value="Genomic_DNA"/>
</dbReference>
<gene>
    <name evidence="7" type="ORF">H9632_10115</name>
</gene>
<dbReference type="InterPro" id="IPR036724">
    <property type="entry name" value="Cobalamin-bd_sf"/>
</dbReference>
<protein>
    <submittedName>
        <fullName evidence="7">Methylmalonyl-CoA mutase</fullName>
    </submittedName>
</protein>
<evidence type="ECO:0000259" key="6">
    <source>
        <dbReference type="Pfam" id="PF01642"/>
    </source>
</evidence>
<evidence type="ECO:0000313" key="7">
    <source>
        <dbReference type="EMBL" id="MBD8033424.1"/>
    </source>
</evidence>
<feature type="domain" description="Methylmalonyl-CoA mutase alpha/beta chain catalytic" evidence="6">
    <location>
        <begin position="172"/>
        <end position="418"/>
    </location>
</feature>
<evidence type="ECO:0000256" key="1">
    <source>
        <dbReference type="ARBA" id="ARBA00001922"/>
    </source>
</evidence>
<dbReference type="SUPFAM" id="SSF51703">
    <property type="entry name" value="Cobalamin (vitamin B12)-dependent enzymes"/>
    <property type="match status" value="1"/>
</dbReference>
<evidence type="ECO:0000256" key="3">
    <source>
        <dbReference type="ARBA" id="ARBA00022628"/>
    </source>
</evidence>
<evidence type="ECO:0000256" key="5">
    <source>
        <dbReference type="ARBA" id="ARBA00023285"/>
    </source>
</evidence>
<organism evidence="7 8">
    <name type="scientific">Solibacillus merdavium</name>
    <dbReference type="NCBI Taxonomy" id="2762218"/>
    <lineage>
        <taxon>Bacteria</taxon>
        <taxon>Bacillati</taxon>
        <taxon>Bacillota</taxon>
        <taxon>Bacilli</taxon>
        <taxon>Bacillales</taxon>
        <taxon>Caryophanaceae</taxon>
        <taxon>Solibacillus</taxon>
    </lineage>
</organism>